<evidence type="ECO:0000256" key="1">
    <source>
        <dbReference type="ARBA" id="ARBA00004141"/>
    </source>
</evidence>
<sequence length="157" mass="17400">MHRIVLFFTSIWTYRVARLVLGLMFVVAGVIKLAGPYQFAIVIDAFGLVPRFALMPLAYLIPAIEVIAGIGLILDKRGSLPVIGGMTVLFLFVLGYGLHLGLDIDCGCYGPGDPEAEAFSSLRDSFYRDLWLLTGVVFCYWWRWMSVRGQPASSSES</sequence>
<accession>A0ABN6EW27</accession>
<feature type="transmembrane region" description="Helical" evidence="5">
    <location>
        <begin position="54"/>
        <end position="74"/>
    </location>
</feature>
<gene>
    <name evidence="7" type="ORF">PSDVSF_30090</name>
</gene>
<keyword evidence="2 5" id="KW-0812">Transmembrane</keyword>
<dbReference type="Pfam" id="PF07291">
    <property type="entry name" value="MauE"/>
    <property type="match status" value="1"/>
</dbReference>
<dbReference type="InterPro" id="IPR009908">
    <property type="entry name" value="Methylamine_util_MauE"/>
</dbReference>
<organism evidence="7 8">
    <name type="scientific">Pseudodesulfovibrio sediminis</name>
    <dbReference type="NCBI Taxonomy" id="2810563"/>
    <lineage>
        <taxon>Bacteria</taxon>
        <taxon>Pseudomonadati</taxon>
        <taxon>Thermodesulfobacteriota</taxon>
        <taxon>Desulfovibrionia</taxon>
        <taxon>Desulfovibrionales</taxon>
        <taxon>Desulfovibrionaceae</taxon>
    </lineage>
</organism>
<feature type="transmembrane region" description="Helical" evidence="5">
    <location>
        <begin position="12"/>
        <end position="34"/>
    </location>
</feature>
<proteinExistence type="predicted"/>
<evidence type="ECO:0000256" key="5">
    <source>
        <dbReference type="SAM" id="Phobius"/>
    </source>
</evidence>
<evidence type="ECO:0000256" key="2">
    <source>
        <dbReference type="ARBA" id="ARBA00022692"/>
    </source>
</evidence>
<evidence type="ECO:0000259" key="6">
    <source>
        <dbReference type="Pfam" id="PF07291"/>
    </source>
</evidence>
<feature type="transmembrane region" description="Helical" evidence="5">
    <location>
        <begin position="81"/>
        <end position="102"/>
    </location>
</feature>
<keyword evidence="8" id="KW-1185">Reference proteome</keyword>
<name>A0ABN6EW27_9BACT</name>
<evidence type="ECO:0000256" key="3">
    <source>
        <dbReference type="ARBA" id="ARBA00022989"/>
    </source>
</evidence>
<dbReference type="Proteomes" id="UP001053296">
    <property type="component" value="Chromosome"/>
</dbReference>
<feature type="transmembrane region" description="Helical" evidence="5">
    <location>
        <begin position="126"/>
        <end position="144"/>
    </location>
</feature>
<evidence type="ECO:0000256" key="4">
    <source>
        <dbReference type="ARBA" id="ARBA00023136"/>
    </source>
</evidence>
<evidence type="ECO:0000313" key="7">
    <source>
        <dbReference type="EMBL" id="BCS89767.1"/>
    </source>
</evidence>
<reference evidence="7" key="1">
    <citation type="journal article" date="2022" name="Arch. Microbiol.">
        <title>Pseudodesulfovibrio sediminis sp. nov., a mesophilic and neutrophilic sulfate-reducing bacterium isolated from sediment of a brackish lake.</title>
        <authorList>
            <person name="Takahashi A."/>
            <person name="Kojima H."/>
            <person name="Watanabe M."/>
            <person name="Fukui M."/>
        </authorList>
    </citation>
    <scope>NUCLEOTIDE SEQUENCE</scope>
    <source>
        <strain evidence="7">SF6</strain>
    </source>
</reference>
<dbReference type="EMBL" id="AP024485">
    <property type="protein sequence ID" value="BCS89767.1"/>
    <property type="molecule type" value="Genomic_DNA"/>
</dbReference>
<dbReference type="RefSeq" id="WP_229591726.1">
    <property type="nucleotide sequence ID" value="NZ_AP024485.1"/>
</dbReference>
<protein>
    <recommendedName>
        <fullName evidence="6">Methylamine utilisation protein MauE domain-containing protein</fullName>
    </recommendedName>
</protein>
<keyword evidence="3 5" id="KW-1133">Transmembrane helix</keyword>
<comment type="subcellular location">
    <subcellularLocation>
        <location evidence="1">Membrane</location>
        <topology evidence="1">Multi-pass membrane protein</topology>
    </subcellularLocation>
</comment>
<feature type="domain" description="Methylamine utilisation protein MauE" evidence="6">
    <location>
        <begin position="12"/>
        <end position="141"/>
    </location>
</feature>
<evidence type="ECO:0000313" key="8">
    <source>
        <dbReference type="Proteomes" id="UP001053296"/>
    </source>
</evidence>
<keyword evidence="4 5" id="KW-0472">Membrane</keyword>